<evidence type="ECO:0000256" key="6">
    <source>
        <dbReference type="ARBA" id="ARBA00023126"/>
    </source>
</evidence>
<name>A0A7E4W2L0_PANRE</name>
<dbReference type="InterPro" id="IPR013328">
    <property type="entry name" value="6PGD_dom2"/>
</dbReference>
<keyword evidence="7" id="KW-0521">NADP</keyword>
<evidence type="ECO:0000313" key="10">
    <source>
        <dbReference type="WBParaSite" id="Pan_g6258.t1"/>
    </source>
</evidence>
<dbReference type="AlphaFoldDB" id="A0A7E4W2L0"/>
<dbReference type="FunFam" id="3.40.50.720:FF:000007">
    <property type="entry name" value="6-phosphogluconate dehydrogenase, decarboxylating"/>
    <property type="match status" value="1"/>
</dbReference>
<accession>A0A7E4W2L0</accession>
<dbReference type="NCBIfam" id="NF006765">
    <property type="entry name" value="PRK09287.1"/>
    <property type="match status" value="1"/>
</dbReference>
<dbReference type="SUPFAM" id="SSF51735">
    <property type="entry name" value="NAD(P)-binding Rossmann-fold domains"/>
    <property type="match status" value="1"/>
</dbReference>
<dbReference type="InterPro" id="IPR006184">
    <property type="entry name" value="6PGdom_BS"/>
</dbReference>
<dbReference type="NCBIfam" id="TIGR00873">
    <property type="entry name" value="gnd"/>
    <property type="match status" value="1"/>
</dbReference>
<comment type="catalytic activity">
    <reaction evidence="7">
        <text>6-phospho-D-gluconate + NADP(+) = D-ribulose 5-phosphate + CO2 + NADPH</text>
        <dbReference type="Rhea" id="RHEA:10116"/>
        <dbReference type="ChEBI" id="CHEBI:16526"/>
        <dbReference type="ChEBI" id="CHEBI:57783"/>
        <dbReference type="ChEBI" id="CHEBI:58121"/>
        <dbReference type="ChEBI" id="CHEBI:58349"/>
        <dbReference type="ChEBI" id="CHEBI:58759"/>
        <dbReference type="EC" id="1.1.1.44"/>
    </reaction>
</comment>
<dbReference type="Gene3D" id="1.20.5.320">
    <property type="entry name" value="6-Phosphogluconate Dehydrogenase, domain 3"/>
    <property type="match status" value="1"/>
</dbReference>
<dbReference type="Proteomes" id="UP000492821">
    <property type="component" value="Unassembled WGS sequence"/>
</dbReference>
<reference evidence="9" key="1">
    <citation type="journal article" date="2013" name="Genetics">
        <title>The draft genome and transcriptome of Panagrellus redivivus are shaped by the harsh demands of a free-living lifestyle.</title>
        <authorList>
            <person name="Srinivasan J."/>
            <person name="Dillman A.R."/>
            <person name="Macchietto M.G."/>
            <person name="Heikkinen L."/>
            <person name="Lakso M."/>
            <person name="Fracchia K.M."/>
            <person name="Antoshechkin I."/>
            <person name="Mortazavi A."/>
            <person name="Wong G."/>
            <person name="Sternberg P.W."/>
        </authorList>
    </citation>
    <scope>NUCLEOTIDE SEQUENCE [LARGE SCALE GENOMIC DNA]</scope>
    <source>
        <strain evidence="9">MT8872</strain>
    </source>
</reference>
<evidence type="ECO:0000256" key="4">
    <source>
        <dbReference type="ARBA" id="ARBA00023002"/>
    </source>
</evidence>
<sequence length="752" mass="82471">MLEAIADIAIVGMGPMGKNFILNINDNGFKVVAANRYPEEVDAFLANEAKDTGVIGARSISEMVKLLKRPRRIMLLIRAGTPVEETINLIVPHLDEGDIIIDGGNSEYIDSNRRYEKLKDMGIHFVGCGISGGEEGARYGPSLMPGGAPEAWPHLKPIFEAIAAKVDGQPCFDWLGNAGCGHFVKMVHNGIEYGDMQLIAEAYHLLHDAIGLTYDELSEAFLEWNQSELDSFLIEITAKILKYRDENGEFLVPQILDAAGQKGTGKWTAIAALQYKQPVTLIAEAVFARCLSEIKEQRLAASERLSDSKTPTPSAFENKKAFIAHVAQALYASKIVSYAQGFMLLSEASKVHGWNLNFGAIALMWRGGCIIRSRFLGRIKEAFDTNPNLQNLLLDDFFRDAVNKAQNSWRIVVSSAEEANIPTPAFSSALAFYDGYRDASRRQNGIVDAVSVKAGITSSPEWSESVNGKKFVDNLQNGTAYCNIQLISEACNLLTKAGFTNGDMIDALTRWNADIDLKLIEITIDVLKNGNSVTPANLDLKSAGKWASIAGLEYGQPLTLVAEAVFAQCIAEGHEERQIASTVLKNGTLPMPSVLTDKDVLVFHIGETLKASIIISYAQAIMLLMEANKTRNWNLNIPTIIGSWLEGSSLQSLIQSAFDANSNLKNILLDDRFRYIITNAQSSWRTIVSAAVHAGISIPVISSALAFYNGYRSKVLPANLLQAQRDYFGAHTYQLLSDPETSVHTNWQIGRV</sequence>
<feature type="domain" description="6-phosphogluconate dehydrogenase C-terminal" evidence="8">
    <location>
        <begin position="477"/>
        <end position="748"/>
    </location>
</feature>
<dbReference type="Pfam" id="PF03446">
    <property type="entry name" value="NAD_binding_2"/>
    <property type="match status" value="1"/>
</dbReference>
<reference evidence="10" key="2">
    <citation type="submission" date="2020-10" db="UniProtKB">
        <authorList>
            <consortium name="WormBaseParasite"/>
        </authorList>
    </citation>
    <scope>IDENTIFICATION</scope>
</reference>
<organism evidence="9 10">
    <name type="scientific">Panagrellus redivivus</name>
    <name type="common">Microworm</name>
    <dbReference type="NCBI Taxonomy" id="6233"/>
    <lineage>
        <taxon>Eukaryota</taxon>
        <taxon>Metazoa</taxon>
        <taxon>Ecdysozoa</taxon>
        <taxon>Nematoda</taxon>
        <taxon>Chromadorea</taxon>
        <taxon>Rhabditida</taxon>
        <taxon>Tylenchina</taxon>
        <taxon>Panagrolaimomorpha</taxon>
        <taxon>Panagrolaimoidea</taxon>
        <taxon>Panagrolaimidae</taxon>
        <taxon>Panagrellus</taxon>
    </lineage>
</organism>
<dbReference type="PRINTS" id="PR00076">
    <property type="entry name" value="6PGDHDRGNASE"/>
</dbReference>
<feature type="domain" description="6-phosphogluconate dehydrogenase C-terminal" evidence="8">
    <location>
        <begin position="181"/>
        <end position="463"/>
    </location>
</feature>
<keyword evidence="5 7" id="KW-0311">Gluconate utilization</keyword>
<dbReference type="InterPro" id="IPR006183">
    <property type="entry name" value="Pgluconate_DH"/>
</dbReference>
<dbReference type="Pfam" id="PF00393">
    <property type="entry name" value="6PGD"/>
    <property type="match status" value="2"/>
</dbReference>
<keyword evidence="6 7" id="KW-0570">Pentose shunt</keyword>
<dbReference type="Gene3D" id="1.10.1040.10">
    <property type="entry name" value="N-(1-d-carboxylethyl)-l-norvaline Dehydrogenase, domain 2"/>
    <property type="match status" value="2"/>
</dbReference>
<dbReference type="FunFam" id="1.10.1040.10:FF:000002">
    <property type="entry name" value="6-phosphogluconate dehydrogenase, decarboxylating"/>
    <property type="match status" value="1"/>
</dbReference>
<evidence type="ECO:0000256" key="1">
    <source>
        <dbReference type="ARBA" id="ARBA00004874"/>
    </source>
</evidence>
<proteinExistence type="inferred from homology"/>
<comment type="pathway">
    <text evidence="1 7">Carbohydrate degradation; pentose phosphate pathway; D-ribulose 5-phosphate from D-glucose 6-phosphate (oxidative stage): step 3/3.</text>
</comment>
<dbReference type="GO" id="GO:0006098">
    <property type="term" value="P:pentose-phosphate shunt"/>
    <property type="evidence" value="ECO:0007669"/>
    <property type="project" value="UniProtKB-UniPathway"/>
</dbReference>
<protein>
    <recommendedName>
        <fullName evidence="7">6-phosphogluconate dehydrogenase, decarboxylating</fullName>
        <ecNumber evidence="7">1.1.1.44</ecNumber>
    </recommendedName>
</protein>
<dbReference type="GO" id="GO:0019521">
    <property type="term" value="P:D-gluconate metabolic process"/>
    <property type="evidence" value="ECO:0007669"/>
    <property type="project" value="UniProtKB-KW"/>
</dbReference>
<dbReference type="EC" id="1.1.1.44" evidence="7"/>
<dbReference type="GO" id="GO:0004616">
    <property type="term" value="F:phosphogluconate dehydrogenase (decarboxylating) activity"/>
    <property type="evidence" value="ECO:0007669"/>
    <property type="project" value="UniProtKB-EC"/>
</dbReference>
<dbReference type="UniPathway" id="UPA00115">
    <property type="reaction ID" value="UER00410"/>
</dbReference>
<dbReference type="PANTHER" id="PTHR11811">
    <property type="entry name" value="6-PHOSPHOGLUCONATE DEHYDROGENASE"/>
    <property type="match status" value="1"/>
</dbReference>
<dbReference type="GO" id="GO:0050661">
    <property type="term" value="F:NADP binding"/>
    <property type="evidence" value="ECO:0007669"/>
    <property type="project" value="InterPro"/>
</dbReference>
<dbReference type="InterPro" id="IPR008927">
    <property type="entry name" value="6-PGluconate_DH-like_C_sf"/>
</dbReference>
<dbReference type="InterPro" id="IPR006115">
    <property type="entry name" value="6PGDH_NADP-bd"/>
</dbReference>
<keyword evidence="9" id="KW-1185">Reference proteome</keyword>
<dbReference type="SMART" id="SM01350">
    <property type="entry name" value="6PGD"/>
    <property type="match status" value="2"/>
</dbReference>
<evidence type="ECO:0000313" key="9">
    <source>
        <dbReference type="Proteomes" id="UP000492821"/>
    </source>
</evidence>
<comment type="similarity">
    <text evidence="2 7">Belongs to the 6-phosphogluconate dehydrogenase family.</text>
</comment>
<dbReference type="Gene3D" id="3.40.50.720">
    <property type="entry name" value="NAD(P)-binding Rossmann-like Domain"/>
    <property type="match status" value="1"/>
</dbReference>
<dbReference type="InterPro" id="IPR006113">
    <property type="entry name" value="6PGDH_Gnd/GntZ"/>
</dbReference>
<dbReference type="WBParaSite" id="Pan_g6258.t1">
    <property type="protein sequence ID" value="Pan_g6258.t1"/>
    <property type="gene ID" value="Pan_g6258"/>
</dbReference>
<dbReference type="InterPro" id="IPR006114">
    <property type="entry name" value="6PGDH_C"/>
</dbReference>
<evidence type="ECO:0000256" key="2">
    <source>
        <dbReference type="ARBA" id="ARBA00008419"/>
    </source>
</evidence>
<evidence type="ECO:0000259" key="8">
    <source>
        <dbReference type="SMART" id="SM01350"/>
    </source>
</evidence>
<evidence type="ECO:0000256" key="7">
    <source>
        <dbReference type="RuleBase" id="RU000485"/>
    </source>
</evidence>
<evidence type="ECO:0000256" key="5">
    <source>
        <dbReference type="ARBA" id="ARBA00023064"/>
    </source>
</evidence>
<dbReference type="PROSITE" id="PS00461">
    <property type="entry name" value="6PGD"/>
    <property type="match status" value="1"/>
</dbReference>
<dbReference type="InterPro" id="IPR036291">
    <property type="entry name" value="NAD(P)-bd_dom_sf"/>
</dbReference>
<keyword evidence="4 7" id="KW-0560">Oxidoreductase</keyword>
<evidence type="ECO:0000256" key="3">
    <source>
        <dbReference type="ARBA" id="ARBA00011738"/>
    </source>
</evidence>
<dbReference type="SUPFAM" id="SSF48179">
    <property type="entry name" value="6-phosphogluconate dehydrogenase C-terminal domain-like"/>
    <property type="match status" value="2"/>
</dbReference>
<comment type="subunit">
    <text evidence="3">Homodimer.</text>
</comment>